<dbReference type="OrthoDB" id="129597at2"/>
<reference evidence="2 3" key="1">
    <citation type="submission" date="2016-12" db="EMBL/GenBank/DDBJ databases">
        <title>Thioflexothrix psekupsii D3 genome sequencing and assembly.</title>
        <authorList>
            <person name="Fomenkov A."/>
            <person name="Vincze T."/>
            <person name="Grabovich M."/>
            <person name="Anton B.P."/>
            <person name="Dubinina G."/>
            <person name="Orlova M."/>
            <person name="Belousova E."/>
            <person name="Roberts R.J."/>
        </authorList>
    </citation>
    <scope>NUCLEOTIDE SEQUENCE [LARGE SCALE GENOMIC DNA]</scope>
    <source>
        <strain evidence="2">D3</strain>
    </source>
</reference>
<gene>
    <name evidence="2" type="ORF">TPSD3_00870</name>
</gene>
<sequence>MGNDEELRAKIDQARKHCRVHLNPHENIQDLYPVEQQVDKYLSFFRKHIEAMGGKFEVTVTFPELGETADFTFSTYKPETKPSKPKKKRKHGENAEDSSSVESSESS</sequence>
<organism evidence="2 3">
    <name type="scientific">Thioflexithrix psekupsensis</name>
    <dbReference type="NCBI Taxonomy" id="1570016"/>
    <lineage>
        <taxon>Bacteria</taxon>
        <taxon>Pseudomonadati</taxon>
        <taxon>Pseudomonadota</taxon>
        <taxon>Gammaproteobacteria</taxon>
        <taxon>Thiotrichales</taxon>
        <taxon>Thioflexithrix</taxon>
    </lineage>
</organism>
<proteinExistence type="predicted"/>
<keyword evidence="3" id="KW-1185">Reference proteome</keyword>
<protein>
    <submittedName>
        <fullName evidence="2">Uncharacterized protein</fullName>
    </submittedName>
</protein>
<accession>A0A251XD55</accession>
<dbReference type="Proteomes" id="UP000194798">
    <property type="component" value="Unassembled WGS sequence"/>
</dbReference>
<dbReference type="RefSeq" id="WP_086486707.1">
    <property type="nucleotide sequence ID" value="NZ_MSLT01000001.1"/>
</dbReference>
<name>A0A251XD55_9GAMM</name>
<feature type="compositionally biased region" description="Low complexity" evidence="1">
    <location>
        <begin position="97"/>
        <end position="107"/>
    </location>
</feature>
<dbReference type="EMBL" id="MSLT01000001">
    <property type="protein sequence ID" value="OUD16305.1"/>
    <property type="molecule type" value="Genomic_DNA"/>
</dbReference>
<comment type="caution">
    <text evidence="2">The sequence shown here is derived from an EMBL/GenBank/DDBJ whole genome shotgun (WGS) entry which is preliminary data.</text>
</comment>
<feature type="region of interest" description="Disordered" evidence="1">
    <location>
        <begin position="71"/>
        <end position="107"/>
    </location>
</feature>
<evidence type="ECO:0000313" key="2">
    <source>
        <dbReference type="EMBL" id="OUD16305.1"/>
    </source>
</evidence>
<evidence type="ECO:0000256" key="1">
    <source>
        <dbReference type="SAM" id="MobiDB-lite"/>
    </source>
</evidence>
<evidence type="ECO:0000313" key="3">
    <source>
        <dbReference type="Proteomes" id="UP000194798"/>
    </source>
</evidence>
<dbReference type="AlphaFoldDB" id="A0A251XD55"/>